<organism evidence="1 2">
    <name type="scientific">Exophiala sideris</name>
    <dbReference type="NCBI Taxonomy" id="1016849"/>
    <lineage>
        <taxon>Eukaryota</taxon>
        <taxon>Fungi</taxon>
        <taxon>Dikarya</taxon>
        <taxon>Ascomycota</taxon>
        <taxon>Pezizomycotina</taxon>
        <taxon>Eurotiomycetes</taxon>
        <taxon>Chaetothyriomycetidae</taxon>
        <taxon>Chaetothyriales</taxon>
        <taxon>Herpotrichiellaceae</taxon>
        <taxon>Exophiala</taxon>
    </lineage>
</organism>
<evidence type="ECO:0000313" key="1">
    <source>
        <dbReference type="EMBL" id="KAK5057950.1"/>
    </source>
</evidence>
<name>A0ABR0J7I7_9EURO</name>
<protein>
    <submittedName>
        <fullName evidence="1">Uncharacterized protein</fullName>
    </submittedName>
</protein>
<proteinExistence type="predicted"/>
<accession>A0ABR0J7I7</accession>
<sequence>MPYPQPKSTLSIAACPTIQSQDHDMYPDDPDPFLGTDNSDPRYYERYPTRQWLSNMLVFPQLSSDVFIVLDCFDEELAGPNDRANITFLLDDDYEWTRYLVLFAGYPEPPIVPGKLSNKLMSVLEELSSSNRFYAREGLITSGILRDKLEKEVRFDNDLGVRCFGNDGKDFIHVSPLPASATAVS</sequence>
<evidence type="ECO:0000313" key="2">
    <source>
        <dbReference type="Proteomes" id="UP001345691"/>
    </source>
</evidence>
<dbReference type="Proteomes" id="UP001345691">
    <property type="component" value="Unassembled WGS sequence"/>
</dbReference>
<keyword evidence="2" id="KW-1185">Reference proteome</keyword>
<comment type="caution">
    <text evidence="1">The sequence shown here is derived from an EMBL/GenBank/DDBJ whole genome shotgun (WGS) entry which is preliminary data.</text>
</comment>
<gene>
    <name evidence="1" type="ORF">LTR69_006947</name>
</gene>
<reference evidence="1 2" key="1">
    <citation type="submission" date="2023-08" db="EMBL/GenBank/DDBJ databases">
        <title>Black Yeasts Isolated from many extreme environments.</title>
        <authorList>
            <person name="Coleine C."/>
            <person name="Stajich J.E."/>
            <person name="Selbmann L."/>
        </authorList>
    </citation>
    <scope>NUCLEOTIDE SEQUENCE [LARGE SCALE GENOMIC DNA]</scope>
    <source>
        <strain evidence="1 2">CCFEE 6328</strain>
    </source>
</reference>
<dbReference type="EMBL" id="JAVRRF010000015">
    <property type="protein sequence ID" value="KAK5057950.1"/>
    <property type="molecule type" value="Genomic_DNA"/>
</dbReference>